<sequence>MSHSSGKDAESKGNGPPGEGRPVPMHGHFLVVSVRPSTFSRHPPRVLLGAGVPADPTVLEAGGGDALALWLGEQSALAIPAVRRVARPNNAATTGLAP</sequence>
<dbReference type="EMBL" id="VTTN01000003">
    <property type="protein sequence ID" value="KAA0596805.1"/>
    <property type="molecule type" value="Genomic_DNA"/>
</dbReference>
<gene>
    <name evidence="2" type="ORF">FZ942_10210</name>
</gene>
<keyword evidence="3" id="KW-1185">Reference proteome</keyword>
<evidence type="ECO:0000313" key="3">
    <source>
        <dbReference type="Proteomes" id="UP000324927"/>
    </source>
</evidence>
<proteinExistence type="predicted"/>
<protein>
    <submittedName>
        <fullName evidence="2">Uncharacterized protein</fullName>
    </submittedName>
</protein>
<feature type="compositionally biased region" description="Basic and acidic residues" evidence="1">
    <location>
        <begin position="1"/>
        <end position="11"/>
    </location>
</feature>
<dbReference type="Proteomes" id="UP000324927">
    <property type="component" value="Unassembled WGS sequence"/>
</dbReference>
<evidence type="ECO:0000256" key="1">
    <source>
        <dbReference type="SAM" id="MobiDB-lite"/>
    </source>
</evidence>
<feature type="region of interest" description="Disordered" evidence="1">
    <location>
        <begin position="1"/>
        <end position="26"/>
    </location>
</feature>
<accession>A0A5A9GSN7</accession>
<dbReference type="AlphaFoldDB" id="A0A5A9GSN7"/>
<reference evidence="2 3" key="1">
    <citation type="submission" date="2019-08" db="EMBL/GenBank/DDBJ databases">
        <authorList>
            <person name="Grouzdev D."/>
            <person name="Tikhonova E."/>
            <person name="Kravchenko I."/>
        </authorList>
    </citation>
    <scope>NUCLEOTIDE SEQUENCE [LARGE SCALE GENOMIC DNA]</scope>
    <source>
        <strain evidence="2 3">59b</strain>
    </source>
</reference>
<organism evidence="2 3">
    <name type="scientific">Azospirillum lipoferum</name>
    <dbReference type="NCBI Taxonomy" id="193"/>
    <lineage>
        <taxon>Bacteria</taxon>
        <taxon>Pseudomonadati</taxon>
        <taxon>Pseudomonadota</taxon>
        <taxon>Alphaproteobacteria</taxon>
        <taxon>Rhodospirillales</taxon>
        <taxon>Azospirillaceae</taxon>
        <taxon>Azospirillum</taxon>
    </lineage>
</organism>
<dbReference type="OrthoDB" id="7306670at2"/>
<evidence type="ECO:0000313" key="2">
    <source>
        <dbReference type="EMBL" id="KAA0596805.1"/>
    </source>
</evidence>
<name>A0A5A9GSN7_AZOLI</name>
<comment type="caution">
    <text evidence="2">The sequence shown here is derived from an EMBL/GenBank/DDBJ whole genome shotgun (WGS) entry which is preliminary data.</text>
</comment>